<keyword evidence="1" id="KW-0472">Membrane</keyword>
<feature type="transmembrane region" description="Helical" evidence="1">
    <location>
        <begin position="100"/>
        <end position="121"/>
    </location>
</feature>
<name>A0ABT7LMM2_9BURK</name>
<reference evidence="2 3" key="1">
    <citation type="submission" date="2023-06" db="EMBL/GenBank/DDBJ databases">
        <title>Pelomonas sp. APW6 16S ribosomal RNA gene genome sequencing and assembly.</title>
        <authorList>
            <person name="Woo H."/>
        </authorList>
    </citation>
    <scope>NUCLEOTIDE SEQUENCE [LARGE SCALE GENOMIC DNA]</scope>
    <source>
        <strain evidence="2 3">APW6</strain>
    </source>
</reference>
<evidence type="ECO:0000313" key="3">
    <source>
        <dbReference type="Proteomes" id="UP001238603"/>
    </source>
</evidence>
<accession>A0ABT7LMM2</accession>
<sequence length="243" mass="25642">MPTHYARFLIGRHRTVAANRQLGWLLALVAGAINAGGYLAVRQYTSHVTGIVSAVADNLALGQLDLVVDGVIGVLSFLLGAMCSGILVNFARRRALASEYALPLLLESVLILGFGLLGARLAAFEGLLLPFTVILLCFIMGLQNAVVTKLSGAVIRTTHMTGIVTDLGIELGKLVYWNADPALPNPVRADRDRLKVLGGLLAAFLVGGVSGAYGFKAIGYGFTIPIAVLLAVISLVPAWDDLH</sequence>
<dbReference type="PANTHER" id="PTHR37314:SF4">
    <property type="entry name" value="UPF0700 TRANSMEMBRANE PROTEIN YOAK"/>
    <property type="match status" value="1"/>
</dbReference>
<feature type="transmembrane region" description="Helical" evidence="1">
    <location>
        <begin position="21"/>
        <end position="41"/>
    </location>
</feature>
<evidence type="ECO:0000256" key="1">
    <source>
        <dbReference type="SAM" id="Phobius"/>
    </source>
</evidence>
<dbReference type="PANTHER" id="PTHR37314">
    <property type="entry name" value="SLR0142 PROTEIN"/>
    <property type="match status" value="1"/>
</dbReference>
<proteinExistence type="predicted"/>
<dbReference type="EMBL" id="JASVDS010000006">
    <property type="protein sequence ID" value="MDL5034111.1"/>
    <property type="molecule type" value="Genomic_DNA"/>
</dbReference>
<protein>
    <submittedName>
        <fullName evidence="2">YoaK family protein</fullName>
    </submittedName>
</protein>
<feature type="transmembrane region" description="Helical" evidence="1">
    <location>
        <begin position="196"/>
        <end position="214"/>
    </location>
</feature>
<dbReference type="RefSeq" id="WP_285984181.1">
    <property type="nucleotide sequence ID" value="NZ_JASVDS010000006.1"/>
</dbReference>
<keyword evidence="1" id="KW-1133">Transmembrane helix</keyword>
<feature type="transmembrane region" description="Helical" evidence="1">
    <location>
        <begin position="66"/>
        <end position="88"/>
    </location>
</feature>
<dbReference type="Proteomes" id="UP001238603">
    <property type="component" value="Unassembled WGS sequence"/>
</dbReference>
<comment type="caution">
    <text evidence="2">The sequence shown here is derived from an EMBL/GenBank/DDBJ whole genome shotgun (WGS) entry which is preliminary data.</text>
</comment>
<dbReference type="InterPro" id="IPR010699">
    <property type="entry name" value="DUF1275"/>
</dbReference>
<keyword evidence="1" id="KW-0812">Transmembrane</keyword>
<organism evidence="2 3">
    <name type="scientific">Roseateles subflavus</name>
    <dbReference type="NCBI Taxonomy" id="3053353"/>
    <lineage>
        <taxon>Bacteria</taxon>
        <taxon>Pseudomonadati</taxon>
        <taxon>Pseudomonadota</taxon>
        <taxon>Betaproteobacteria</taxon>
        <taxon>Burkholderiales</taxon>
        <taxon>Sphaerotilaceae</taxon>
        <taxon>Roseateles</taxon>
    </lineage>
</organism>
<feature type="transmembrane region" description="Helical" evidence="1">
    <location>
        <begin position="220"/>
        <end position="239"/>
    </location>
</feature>
<keyword evidence="3" id="KW-1185">Reference proteome</keyword>
<gene>
    <name evidence="2" type="ORF">QRD43_19585</name>
</gene>
<evidence type="ECO:0000313" key="2">
    <source>
        <dbReference type="EMBL" id="MDL5034111.1"/>
    </source>
</evidence>
<dbReference type="Pfam" id="PF06912">
    <property type="entry name" value="DUF1275"/>
    <property type="match status" value="1"/>
</dbReference>
<feature type="transmembrane region" description="Helical" evidence="1">
    <location>
        <begin position="127"/>
        <end position="147"/>
    </location>
</feature>